<dbReference type="Proteomes" id="UP000069620">
    <property type="component" value="Unassembled WGS sequence"/>
</dbReference>
<organism evidence="1 2">
    <name type="scientific">Mycolicibacterium brisbanense</name>
    <dbReference type="NCBI Taxonomy" id="146020"/>
    <lineage>
        <taxon>Bacteria</taxon>
        <taxon>Bacillati</taxon>
        <taxon>Actinomycetota</taxon>
        <taxon>Actinomycetes</taxon>
        <taxon>Mycobacteriales</taxon>
        <taxon>Mycobacteriaceae</taxon>
        <taxon>Mycolicibacterium</taxon>
    </lineage>
</organism>
<evidence type="ECO:0000313" key="2">
    <source>
        <dbReference type="Proteomes" id="UP000069620"/>
    </source>
</evidence>
<sequence>MRLPAATYGASVVDADNGEFWDDLPAHIRQRMLVPVIGPEVTVVDGDPPEQTLTKLIGQRLAEKYELHK</sequence>
<dbReference type="EMBL" id="BCSX01000041">
    <property type="protein sequence ID" value="GAS90709.1"/>
    <property type="molecule type" value="Genomic_DNA"/>
</dbReference>
<reference evidence="2" key="2">
    <citation type="submission" date="2016-02" db="EMBL/GenBank/DDBJ databases">
        <title>Draft genome sequence of five rapidly growing Mycobacterium species.</title>
        <authorList>
            <person name="Katahira K."/>
            <person name="Gotou Y."/>
            <person name="Iida K."/>
            <person name="Ogura Y."/>
            <person name="Hayashi T."/>
        </authorList>
    </citation>
    <scope>NUCLEOTIDE SEQUENCE [LARGE SCALE GENOMIC DNA]</scope>
    <source>
        <strain evidence="2">JCM15654</strain>
    </source>
</reference>
<comment type="caution">
    <text evidence="1">The sequence shown here is derived from an EMBL/GenBank/DDBJ whole genome shotgun (WGS) entry which is preliminary data.</text>
</comment>
<evidence type="ECO:0000313" key="1">
    <source>
        <dbReference type="EMBL" id="GAS90709.1"/>
    </source>
</evidence>
<gene>
    <name evidence="1" type="ORF">RMCB_4805</name>
</gene>
<dbReference type="AlphaFoldDB" id="A0A124E0J5"/>
<accession>A0A124E0J5</accession>
<keyword evidence="2" id="KW-1185">Reference proteome</keyword>
<proteinExistence type="predicted"/>
<name>A0A124E0J5_9MYCO</name>
<reference evidence="2" key="1">
    <citation type="journal article" date="2016" name="Genome Announc.">
        <title>Draft Genome Sequences of Five Rapidly Growing Mycobacterium Species, M. thermoresistibile, M. fortuitum subsp. acetamidolyticum, M. canariasense, M. brisbanense, and M. novocastrense.</title>
        <authorList>
            <person name="Katahira K."/>
            <person name="Ogura Y."/>
            <person name="Gotoh Y."/>
            <person name="Hayashi T."/>
        </authorList>
    </citation>
    <scope>NUCLEOTIDE SEQUENCE [LARGE SCALE GENOMIC DNA]</scope>
    <source>
        <strain evidence="2">JCM15654</strain>
    </source>
</reference>
<protein>
    <submittedName>
        <fullName evidence="1">Uncharacterized protein</fullName>
    </submittedName>
</protein>